<accession>A0A1F5NZW7</accession>
<proteinExistence type="predicted"/>
<evidence type="ECO:0000313" key="3">
    <source>
        <dbReference type="Proteomes" id="UP000176339"/>
    </source>
</evidence>
<dbReference type="PROSITE" id="PS00716">
    <property type="entry name" value="SIGMA70_2"/>
    <property type="match status" value="1"/>
</dbReference>
<dbReference type="InterPro" id="IPR000943">
    <property type="entry name" value="RNA_pol_sigma70"/>
</dbReference>
<gene>
    <name evidence="2" type="ORF">A2846_03470</name>
</gene>
<dbReference type="PANTHER" id="PTHR30603">
    <property type="entry name" value="RNA POLYMERASE SIGMA FACTOR RPO"/>
    <property type="match status" value="1"/>
</dbReference>
<name>A0A1F5NZW7_9BACT</name>
<dbReference type="InterPro" id="IPR036388">
    <property type="entry name" value="WH-like_DNA-bd_sf"/>
</dbReference>
<feature type="domain" description="RNA polymerase sigma-70" evidence="1">
    <location>
        <begin position="70"/>
        <end position="96"/>
    </location>
</feature>
<evidence type="ECO:0000313" key="2">
    <source>
        <dbReference type="EMBL" id="OGE83187.1"/>
    </source>
</evidence>
<reference evidence="2 3" key="1">
    <citation type="journal article" date="2016" name="Nat. Commun.">
        <title>Thousands of microbial genomes shed light on interconnected biogeochemical processes in an aquifer system.</title>
        <authorList>
            <person name="Anantharaman K."/>
            <person name="Brown C.T."/>
            <person name="Hug L.A."/>
            <person name="Sharon I."/>
            <person name="Castelle C.J."/>
            <person name="Probst A.J."/>
            <person name="Thomas B.C."/>
            <person name="Singh A."/>
            <person name="Wilkins M.J."/>
            <person name="Karaoz U."/>
            <person name="Brodie E.L."/>
            <person name="Williams K.H."/>
            <person name="Hubbard S.S."/>
            <person name="Banfield J.F."/>
        </authorList>
    </citation>
    <scope>NUCLEOTIDE SEQUENCE [LARGE SCALE GENOMIC DNA]</scope>
</reference>
<organism evidence="2 3">
    <name type="scientific">Candidatus Doudnabacteria bacterium RIFCSPHIGHO2_01_FULL_49_9</name>
    <dbReference type="NCBI Taxonomy" id="1817827"/>
    <lineage>
        <taxon>Bacteria</taxon>
        <taxon>Candidatus Doudnaibacteriota</taxon>
    </lineage>
</organism>
<sequence length="378" mass="42837">MKKAIEKSVRSDVPEPMPDILGTVSQAQQNEILRTFDPQAAVAEFVEKIPERERRVLQGRYGLVGGQPLTLEEIGRQFHLTRERIRQIETAAIKMLRGLAAPANFNKISDLLFQFIEDRGNAVRQEHLISSLLGERDSPSAKQNVLFILHCGPQFTFQKESLKYYESWCLAGFDQDMLDEVVDRAIEILTKHEKIIGLADLCSELRRQTEREELATAREEVIESYLMLSRTIGRNPFGDFGLASWTQVKPRDVGDKAFLVLAHLGKPEHYSKITDLINKQGFGSRIAHSESVHNELIKDDRFVLVGRGIYGLEEWGYKPGVVADIISQVIKGAGKPLTREEIVSGVLKQRLVKRNTVIVGLSNKNKFRKTADNRYENV</sequence>
<protein>
    <recommendedName>
        <fullName evidence="1">RNA polymerase sigma-70 domain-containing protein</fullName>
    </recommendedName>
</protein>
<dbReference type="InterPro" id="IPR007630">
    <property type="entry name" value="RNA_pol_sigma70_r4"/>
</dbReference>
<dbReference type="PRINTS" id="PR00046">
    <property type="entry name" value="SIGMA70FCT"/>
</dbReference>
<dbReference type="SUPFAM" id="SSF88659">
    <property type="entry name" value="Sigma3 and sigma4 domains of RNA polymerase sigma factors"/>
    <property type="match status" value="1"/>
</dbReference>
<dbReference type="GO" id="GO:0003700">
    <property type="term" value="F:DNA-binding transcription factor activity"/>
    <property type="evidence" value="ECO:0007669"/>
    <property type="project" value="InterPro"/>
</dbReference>
<comment type="caution">
    <text evidence="2">The sequence shown here is derived from an EMBL/GenBank/DDBJ whole genome shotgun (WGS) entry which is preliminary data.</text>
</comment>
<evidence type="ECO:0000259" key="1">
    <source>
        <dbReference type="PROSITE" id="PS00716"/>
    </source>
</evidence>
<dbReference type="Pfam" id="PF04545">
    <property type="entry name" value="Sigma70_r4"/>
    <property type="match status" value="1"/>
</dbReference>
<dbReference type="InterPro" id="IPR038087">
    <property type="entry name" value="RNAP_delta_N_dom_sf"/>
</dbReference>
<dbReference type="PANTHER" id="PTHR30603:SF47">
    <property type="entry name" value="RNA POLYMERASE SIGMA FACTOR SIGD, CHLOROPLASTIC"/>
    <property type="match status" value="1"/>
</dbReference>
<dbReference type="CDD" id="cd06171">
    <property type="entry name" value="Sigma70_r4"/>
    <property type="match status" value="1"/>
</dbReference>
<dbReference type="EMBL" id="MFEN01000048">
    <property type="protein sequence ID" value="OGE83187.1"/>
    <property type="molecule type" value="Genomic_DNA"/>
</dbReference>
<dbReference type="Gene3D" id="1.10.10.10">
    <property type="entry name" value="Winged helix-like DNA-binding domain superfamily/Winged helix DNA-binding domain"/>
    <property type="match status" value="1"/>
</dbReference>
<dbReference type="InterPro" id="IPR050239">
    <property type="entry name" value="Sigma-70_RNA_pol_init_factors"/>
</dbReference>
<dbReference type="InterPro" id="IPR013324">
    <property type="entry name" value="RNA_pol_sigma_r3/r4-like"/>
</dbReference>
<dbReference type="Proteomes" id="UP000176339">
    <property type="component" value="Unassembled WGS sequence"/>
</dbReference>
<dbReference type="AlphaFoldDB" id="A0A1F5NZW7"/>
<dbReference type="GO" id="GO:0006352">
    <property type="term" value="P:DNA-templated transcription initiation"/>
    <property type="evidence" value="ECO:0007669"/>
    <property type="project" value="InterPro"/>
</dbReference>
<dbReference type="Gene3D" id="1.10.10.1250">
    <property type="entry name" value="RNA polymerase, subunit delta, N-terminal domain"/>
    <property type="match status" value="1"/>
</dbReference>